<proteinExistence type="predicted"/>
<dbReference type="EMBL" id="BONX01000049">
    <property type="protein sequence ID" value="GIH00080.1"/>
    <property type="molecule type" value="Genomic_DNA"/>
</dbReference>
<dbReference type="InterPro" id="IPR011044">
    <property type="entry name" value="Quino_amine_DH_bsu"/>
</dbReference>
<protein>
    <recommendedName>
        <fullName evidence="3">PQQ-binding-like beta-propeller repeat protein</fullName>
    </recommendedName>
</protein>
<gene>
    <name evidence="1" type="ORF">Pma05_66520</name>
</gene>
<comment type="caution">
    <text evidence="1">The sequence shown here is derived from an EMBL/GenBank/DDBJ whole genome shotgun (WGS) entry which is preliminary data.</text>
</comment>
<dbReference type="InterPro" id="IPR015943">
    <property type="entry name" value="WD40/YVTN_repeat-like_dom_sf"/>
</dbReference>
<name>A0ABQ4EZK4_9ACTN</name>
<evidence type="ECO:0000313" key="2">
    <source>
        <dbReference type="Proteomes" id="UP000621500"/>
    </source>
</evidence>
<dbReference type="SUPFAM" id="SSF50969">
    <property type="entry name" value="YVTN repeat-like/Quinoprotein amine dehydrogenase"/>
    <property type="match status" value="1"/>
</dbReference>
<reference evidence="1 2" key="1">
    <citation type="submission" date="2021-01" db="EMBL/GenBank/DDBJ databases">
        <title>Whole genome shotgun sequence of Plantactinospora mayteni NBRC 109088.</title>
        <authorList>
            <person name="Komaki H."/>
            <person name="Tamura T."/>
        </authorList>
    </citation>
    <scope>NUCLEOTIDE SEQUENCE [LARGE SCALE GENOMIC DNA]</scope>
    <source>
        <strain evidence="1 2">NBRC 109088</strain>
    </source>
</reference>
<accession>A0ABQ4EZK4</accession>
<evidence type="ECO:0008006" key="3">
    <source>
        <dbReference type="Google" id="ProtNLM"/>
    </source>
</evidence>
<dbReference type="Gene3D" id="2.130.10.10">
    <property type="entry name" value="YVTN repeat-like/Quinoprotein amine dehydrogenase"/>
    <property type="match status" value="1"/>
</dbReference>
<keyword evidence="2" id="KW-1185">Reference proteome</keyword>
<evidence type="ECO:0000313" key="1">
    <source>
        <dbReference type="EMBL" id="GIH00080.1"/>
    </source>
</evidence>
<sequence>MRLVGTRLTRASWAGSGKPRESAVDFFTEDGARDALADEVDKRLRRGFVIVRDRDAVAPGEAVLECRVGPNRYLRGVDLHPDGGTLLAVIGLWDESATEICLIDVVTGLRRLVHSIPGSGVQHYSNVRDMYFDHDGTGVVYLLEKEVRRLDLATGGSRLLASCQGGYAIGPARHGWDGTRQRLLLMEYTGWLSNTGSLSGRAQVVDAEGATLFEVSTESPTHYQAGALSSSGRRLALLRVDRGALDKPSEIEIWDVDGRRLVKKIENSDHFFDIDFDPSGTLVIGEVSGRLRAISLESGELAWTFPDAGQPEDSSLHRWRYSVDGRFLAIVGSGIVDLFTAANREPIGVRLRGNDGRRNHYFQGLAFSDDGSLVAADFDGRGVTVHKL</sequence>
<dbReference type="Proteomes" id="UP000621500">
    <property type="component" value="Unassembled WGS sequence"/>
</dbReference>
<organism evidence="1 2">
    <name type="scientific">Plantactinospora mayteni</name>
    <dbReference type="NCBI Taxonomy" id="566021"/>
    <lineage>
        <taxon>Bacteria</taxon>
        <taxon>Bacillati</taxon>
        <taxon>Actinomycetota</taxon>
        <taxon>Actinomycetes</taxon>
        <taxon>Micromonosporales</taxon>
        <taxon>Micromonosporaceae</taxon>
        <taxon>Plantactinospora</taxon>
    </lineage>
</organism>